<dbReference type="InterPro" id="IPR033308">
    <property type="entry name" value="PGAP5/Cdc1/Ted1"/>
</dbReference>
<dbReference type="PANTHER" id="PTHR13315:SF1">
    <property type="entry name" value="PROTEIN TED1"/>
    <property type="match status" value="1"/>
</dbReference>
<feature type="transmembrane region" description="Helical" evidence="2">
    <location>
        <begin position="500"/>
        <end position="524"/>
    </location>
</feature>
<dbReference type="RefSeq" id="XP_013264882.1">
    <property type="nucleotide sequence ID" value="XM_013409428.1"/>
</dbReference>
<dbReference type="VEuPathDB" id="FungiDB:A1O9_00264"/>
<keyword evidence="2" id="KW-1133">Transmembrane helix</keyword>
<dbReference type="SUPFAM" id="SSF56300">
    <property type="entry name" value="Metallo-dependent phosphatases"/>
    <property type="match status" value="1"/>
</dbReference>
<evidence type="ECO:0000256" key="1">
    <source>
        <dbReference type="ARBA" id="ARBA00023136"/>
    </source>
</evidence>
<proteinExistence type="predicted"/>
<reference evidence="3 4" key="1">
    <citation type="submission" date="2013-03" db="EMBL/GenBank/DDBJ databases">
        <title>The Genome Sequence of Exophiala aquamarina CBS 119918.</title>
        <authorList>
            <consortium name="The Broad Institute Genomics Platform"/>
            <person name="Cuomo C."/>
            <person name="de Hoog S."/>
            <person name="Gorbushina A."/>
            <person name="Walker B."/>
            <person name="Young S.K."/>
            <person name="Zeng Q."/>
            <person name="Gargeya S."/>
            <person name="Fitzgerald M."/>
            <person name="Haas B."/>
            <person name="Abouelleil A."/>
            <person name="Allen A.W."/>
            <person name="Alvarado L."/>
            <person name="Arachchi H.M."/>
            <person name="Berlin A.M."/>
            <person name="Chapman S.B."/>
            <person name="Gainer-Dewar J."/>
            <person name="Goldberg J."/>
            <person name="Griggs A."/>
            <person name="Gujja S."/>
            <person name="Hansen M."/>
            <person name="Howarth C."/>
            <person name="Imamovic A."/>
            <person name="Ireland A."/>
            <person name="Larimer J."/>
            <person name="McCowan C."/>
            <person name="Murphy C."/>
            <person name="Pearson M."/>
            <person name="Poon T.W."/>
            <person name="Priest M."/>
            <person name="Roberts A."/>
            <person name="Saif S."/>
            <person name="Shea T."/>
            <person name="Sisk P."/>
            <person name="Sykes S."/>
            <person name="Wortman J."/>
            <person name="Nusbaum C."/>
            <person name="Birren B."/>
        </authorList>
    </citation>
    <scope>NUCLEOTIDE SEQUENCE [LARGE SCALE GENOMIC DNA]</scope>
    <source>
        <strain evidence="3 4">CBS 119918</strain>
    </source>
</reference>
<evidence type="ECO:0000313" key="4">
    <source>
        <dbReference type="Proteomes" id="UP000027920"/>
    </source>
</evidence>
<dbReference type="STRING" id="1182545.A0A072PRE4"/>
<keyword evidence="2" id="KW-0812">Transmembrane</keyword>
<dbReference type="OrthoDB" id="9984693at2759"/>
<feature type="transmembrane region" description="Helical" evidence="2">
    <location>
        <begin position="12"/>
        <end position="31"/>
    </location>
</feature>
<organism evidence="3 4">
    <name type="scientific">Exophiala aquamarina CBS 119918</name>
    <dbReference type="NCBI Taxonomy" id="1182545"/>
    <lineage>
        <taxon>Eukaryota</taxon>
        <taxon>Fungi</taxon>
        <taxon>Dikarya</taxon>
        <taxon>Ascomycota</taxon>
        <taxon>Pezizomycotina</taxon>
        <taxon>Eurotiomycetes</taxon>
        <taxon>Chaetothyriomycetidae</taxon>
        <taxon>Chaetothyriales</taxon>
        <taxon>Herpotrichiellaceae</taxon>
        <taxon>Exophiala</taxon>
    </lineage>
</organism>
<keyword evidence="4" id="KW-1185">Reference proteome</keyword>
<accession>A0A072PRE4</accession>
<comment type="caution">
    <text evidence="3">The sequence shown here is derived from an EMBL/GenBank/DDBJ whole genome shotgun (WGS) entry which is preliminary data.</text>
</comment>
<protein>
    <recommendedName>
        <fullName evidence="5">Calcineurin-like phosphoesterase domain-containing protein</fullName>
    </recommendedName>
</protein>
<keyword evidence="1 2" id="KW-0472">Membrane</keyword>
<dbReference type="AlphaFoldDB" id="A0A072PRE4"/>
<dbReference type="EMBL" id="AMGV01000001">
    <property type="protein sequence ID" value="KEF62292.1"/>
    <property type="molecule type" value="Genomic_DNA"/>
</dbReference>
<dbReference type="PANTHER" id="PTHR13315">
    <property type="entry name" value="METALLO PHOSPHOESTERASE RELATED"/>
    <property type="match status" value="1"/>
</dbReference>
<evidence type="ECO:0000313" key="3">
    <source>
        <dbReference type="EMBL" id="KEF62292.1"/>
    </source>
</evidence>
<dbReference type="GO" id="GO:0016020">
    <property type="term" value="C:membrane"/>
    <property type="evidence" value="ECO:0007669"/>
    <property type="project" value="GOC"/>
</dbReference>
<dbReference type="HOGENOM" id="CLU_021690_0_0_1"/>
<dbReference type="GeneID" id="25275216"/>
<sequence length="548" mass="62523">MSIIPFAGRLLRFFVPLALCLSTYLYLYVAFHTCTFPSKDVSSLRALSQTFSQHWPFAQTSKTAVESSRAPFRLLVLADPQLEGDSSLPPPENAFLAKLSRQWGQLRARDGTSIYPLISEVSRQVLLQDIPDALQEARKRLDLFGNDYYLGHIYRTLHWWSQPTHVTVLGDLIGSQWVTDEEFEWRGWRYWNRVFKNGYRVQDEITSMAEQDGENVFDMTDAAWTTRIINIAGNHDIGYAGEVSERRMERFERVFGKADWDVRFQYPQPKDDSGDASQFWPSLHLIVLNSLVLDGPALSTDIQSKGYDYINSLISKRLRPVEDRLSFTLLLTHLPLYKSEGVCVDAPHFDYWGDDDGGGVYKPRGVKEQNHLSEHVSRQGTLEALFGMTGNMDAPARGRGRNGLILNGHDHEGCDTWHFIPEESTYTSMTDRNEQPTTTWKATRYTHANLSQSHTGVREITLRSMMGDYGGNAGLLSAWFDFEIGEWKYDIQMCGLNVKLWWAVHVIDIVCLVLLLFVLVCHYLRSAETMVKPTSQPQNTSRLAVKGN</sequence>
<evidence type="ECO:0000256" key="2">
    <source>
        <dbReference type="SAM" id="Phobius"/>
    </source>
</evidence>
<name>A0A072PRE4_9EURO</name>
<dbReference type="GO" id="GO:0006506">
    <property type="term" value="P:GPI anchor biosynthetic process"/>
    <property type="evidence" value="ECO:0007669"/>
    <property type="project" value="InterPro"/>
</dbReference>
<gene>
    <name evidence="3" type="ORF">A1O9_00264</name>
</gene>
<dbReference type="Proteomes" id="UP000027920">
    <property type="component" value="Unassembled WGS sequence"/>
</dbReference>
<evidence type="ECO:0008006" key="5">
    <source>
        <dbReference type="Google" id="ProtNLM"/>
    </source>
</evidence>
<dbReference type="InterPro" id="IPR029052">
    <property type="entry name" value="Metallo-depent_PP-like"/>
</dbReference>
<dbReference type="GO" id="GO:0005783">
    <property type="term" value="C:endoplasmic reticulum"/>
    <property type="evidence" value="ECO:0007669"/>
    <property type="project" value="TreeGrafter"/>
</dbReference>